<reference evidence="5 6" key="1">
    <citation type="journal article" date="2017" name="Antonie Van Leeuwenhoek">
        <title>Rhizobium rhizosphaerae sp. nov., a novel species isolated from rice rhizosphere.</title>
        <authorList>
            <person name="Zhao J.J."/>
            <person name="Zhang J."/>
            <person name="Zhang R.J."/>
            <person name="Zhang C.W."/>
            <person name="Yin H.Q."/>
            <person name="Zhang X.X."/>
        </authorList>
    </citation>
    <scope>NUCLEOTIDE SEQUENCE [LARGE SCALE GENOMIC DNA]</scope>
    <source>
        <strain evidence="5 6">S18K6</strain>
    </source>
</reference>
<dbReference type="InterPro" id="IPR045851">
    <property type="entry name" value="AMP-bd_C_sf"/>
</dbReference>
<dbReference type="InterPro" id="IPR020845">
    <property type="entry name" value="AMP-binding_CS"/>
</dbReference>
<evidence type="ECO:0000256" key="2">
    <source>
        <dbReference type="ARBA" id="ARBA00022598"/>
    </source>
</evidence>
<evidence type="ECO:0000313" key="6">
    <source>
        <dbReference type="Proteomes" id="UP000006320"/>
    </source>
</evidence>
<protein>
    <submittedName>
        <fullName evidence="5">AMP-dependent synthetase and ligase</fullName>
    </submittedName>
</protein>
<dbReference type="InterPro" id="IPR000873">
    <property type="entry name" value="AMP-dep_synth/lig_dom"/>
</dbReference>
<gene>
    <name evidence="5" type="ORF">GCHA_1059</name>
</gene>
<dbReference type="EMBL" id="BAEM01000016">
    <property type="protein sequence ID" value="GAC09021.1"/>
    <property type="molecule type" value="Genomic_DNA"/>
</dbReference>
<dbReference type="PROSITE" id="PS00455">
    <property type="entry name" value="AMP_BINDING"/>
    <property type="match status" value="1"/>
</dbReference>
<proteinExistence type="inferred from homology"/>
<name>A0AAV3UVF7_9ALTE</name>
<dbReference type="InterPro" id="IPR042099">
    <property type="entry name" value="ANL_N_sf"/>
</dbReference>
<sequence>MNNHALNRNLIERVALGDLLRKRSRDSGEQPAIVDFPAGERRATSYNELNKRVNQLAHGLIAKGVKQGDKLALFSTNQRDMLTVYFACYKLGVIAVPINFMQGVDDVRYNLEHSETSAVVYEAMFAELVHASTEGNPHIKLTVQMGNTKGKTDYSLEALLDNQSEQEINDRIIEDRDTAHMIYTSGTTSRPKAVESSHLALTIAALTGAIELELNRYNRMLLVLPLFHCAALSVLHPVMMRGGCTVLHAAFDPNIIVDSLEQEKIETAVFMPMMWHALLATPNVEQRDFKHFKLGVYSMAAMNSRSLEKVRKTFGCVMHLGSGQTEFAPVACMYRDKTPTEFSEGNYWGEPVCTGEQAIIDKQGNELPNGEAGEIVWRGPQVMSGYYKNEQATAEAGKFGWHHTGDIGLIDNQGQLLFIDRIKDTIKSGGENVSSQKVEQVLELFDGVERAAAFGVSHPHWGEAVCACIISSTLSEPDIPSIEDHCKAQLGKFEVPKAIFICETLPVTGTGKIRKVELRAQYKDLFIPIPVNN</sequence>
<feature type="domain" description="AMP-binding enzyme C-terminal" evidence="4">
    <location>
        <begin position="437"/>
        <end position="512"/>
    </location>
</feature>
<dbReference type="PANTHER" id="PTHR43201">
    <property type="entry name" value="ACYL-COA SYNTHETASE"/>
    <property type="match status" value="1"/>
</dbReference>
<dbReference type="GO" id="GO:0006631">
    <property type="term" value="P:fatty acid metabolic process"/>
    <property type="evidence" value="ECO:0007669"/>
    <property type="project" value="TreeGrafter"/>
</dbReference>
<dbReference type="Gene3D" id="3.30.300.30">
    <property type="match status" value="1"/>
</dbReference>
<comment type="caution">
    <text evidence="5">The sequence shown here is derived from an EMBL/GenBank/DDBJ whole genome shotgun (WGS) entry which is preliminary data.</text>
</comment>
<comment type="similarity">
    <text evidence="1">Belongs to the ATP-dependent AMP-binding enzyme family.</text>
</comment>
<dbReference type="Pfam" id="PF13193">
    <property type="entry name" value="AMP-binding_C"/>
    <property type="match status" value="1"/>
</dbReference>
<feature type="domain" description="AMP-dependent synthetase/ligase" evidence="3">
    <location>
        <begin position="22"/>
        <end position="387"/>
    </location>
</feature>
<evidence type="ECO:0000259" key="3">
    <source>
        <dbReference type="Pfam" id="PF00501"/>
    </source>
</evidence>
<dbReference type="Pfam" id="PF00501">
    <property type="entry name" value="AMP-binding"/>
    <property type="match status" value="1"/>
</dbReference>
<organism evidence="5 6">
    <name type="scientific">Paraglaciecola chathamensis S18K6</name>
    <dbReference type="NCBI Taxonomy" id="1127672"/>
    <lineage>
        <taxon>Bacteria</taxon>
        <taxon>Pseudomonadati</taxon>
        <taxon>Pseudomonadota</taxon>
        <taxon>Gammaproteobacteria</taxon>
        <taxon>Alteromonadales</taxon>
        <taxon>Alteromonadaceae</taxon>
        <taxon>Paraglaciecola</taxon>
    </lineage>
</organism>
<dbReference type="Gene3D" id="3.40.50.12780">
    <property type="entry name" value="N-terminal domain of ligase-like"/>
    <property type="match status" value="1"/>
</dbReference>
<evidence type="ECO:0000313" key="5">
    <source>
        <dbReference type="EMBL" id="GAC09021.1"/>
    </source>
</evidence>
<dbReference type="GO" id="GO:0031956">
    <property type="term" value="F:medium-chain fatty acid-CoA ligase activity"/>
    <property type="evidence" value="ECO:0007669"/>
    <property type="project" value="TreeGrafter"/>
</dbReference>
<dbReference type="InterPro" id="IPR025110">
    <property type="entry name" value="AMP-bd_C"/>
</dbReference>
<dbReference type="RefSeq" id="WP_007985763.1">
    <property type="nucleotide sequence ID" value="NZ_BAEM01000016.1"/>
</dbReference>
<accession>A0AAV3UVF7</accession>
<dbReference type="Proteomes" id="UP000006320">
    <property type="component" value="Unassembled WGS sequence"/>
</dbReference>
<dbReference type="SUPFAM" id="SSF56801">
    <property type="entry name" value="Acetyl-CoA synthetase-like"/>
    <property type="match status" value="1"/>
</dbReference>
<evidence type="ECO:0000259" key="4">
    <source>
        <dbReference type="Pfam" id="PF13193"/>
    </source>
</evidence>
<dbReference type="AlphaFoldDB" id="A0AAV3UVF7"/>
<dbReference type="PANTHER" id="PTHR43201:SF5">
    <property type="entry name" value="MEDIUM-CHAIN ACYL-COA LIGASE ACSF2, MITOCHONDRIAL"/>
    <property type="match status" value="1"/>
</dbReference>
<keyword evidence="2 5" id="KW-0436">Ligase</keyword>
<evidence type="ECO:0000256" key="1">
    <source>
        <dbReference type="ARBA" id="ARBA00006432"/>
    </source>
</evidence>